<dbReference type="AlphaFoldDB" id="A0AAD2H4T8"/>
<feature type="compositionally biased region" description="Basic residues" evidence="1">
    <location>
        <begin position="266"/>
        <end position="275"/>
    </location>
</feature>
<gene>
    <name evidence="2" type="ORF">MYCIT1_LOCUS12395</name>
</gene>
<evidence type="ECO:0000313" key="2">
    <source>
        <dbReference type="EMBL" id="CAK5269002.1"/>
    </source>
</evidence>
<feature type="compositionally biased region" description="Basic and acidic residues" evidence="1">
    <location>
        <begin position="310"/>
        <end position="329"/>
    </location>
</feature>
<dbReference type="EMBL" id="CAVNYO010000138">
    <property type="protein sequence ID" value="CAK5269002.1"/>
    <property type="molecule type" value="Genomic_DNA"/>
</dbReference>
<proteinExistence type="predicted"/>
<sequence>MQVALLEKRHQHRALSGPLCTELERQMRHVRRCDETKERRVVRGQLKQIGKTDRPLLPAPRDSPVIRPLLADRGQQNSALNEPSRLAQDLKVPPHRIPGRVVRELRPGQHQRRRRAAVPVPRHQIHPAQTRRAAEHILHALHVREPAPQHQRLERASGTPRAREPPQLRRTAPAAPVHLDPRPAVRVRREQARERRGDGVPVCPAHEAQAAHGARPREVRREDGDVVRGVRGDEQRCPEAAVACGSGAPHPADTDDSGEEVGRGVLPRRRRRRKPSPQLDLRGKVEDGDQDLGGKALDGTGLGVRLLGSPHDDGVGDMDVERRDDHAIP</sequence>
<reference evidence="2" key="1">
    <citation type="submission" date="2023-11" db="EMBL/GenBank/DDBJ databases">
        <authorList>
            <person name="De Vega J J."/>
            <person name="De Vega J J."/>
        </authorList>
    </citation>
    <scope>NUCLEOTIDE SEQUENCE</scope>
</reference>
<evidence type="ECO:0000313" key="3">
    <source>
        <dbReference type="Proteomes" id="UP001295794"/>
    </source>
</evidence>
<feature type="region of interest" description="Disordered" evidence="1">
    <location>
        <begin position="145"/>
        <end position="178"/>
    </location>
</feature>
<feature type="region of interest" description="Disordered" evidence="1">
    <location>
        <begin position="242"/>
        <end position="329"/>
    </location>
</feature>
<feature type="region of interest" description="Disordered" evidence="1">
    <location>
        <begin position="107"/>
        <end position="127"/>
    </location>
</feature>
<evidence type="ECO:0000256" key="1">
    <source>
        <dbReference type="SAM" id="MobiDB-lite"/>
    </source>
</evidence>
<comment type="caution">
    <text evidence="2">The sequence shown here is derived from an EMBL/GenBank/DDBJ whole genome shotgun (WGS) entry which is preliminary data.</text>
</comment>
<organism evidence="2 3">
    <name type="scientific">Mycena citricolor</name>
    <dbReference type="NCBI Taxonomy" id="2018698"/>
    <lineage>
        <taxon>Eukaryota</taxon>
        <taxon>Fungi</taxon>
        <taxon>Dikarya</taxon>
        <taxon>Basidiomycota</taxon>
        <taxon>Agaricomycotina</taxon>
        <taxon>Agaricomycetes</taxon>
        <taxon>Agaricomycetidae</taxon>
        <taxon>Agaricales</taxon>
        <taxon>Marasmiineae</taxon>
        <taxon>Mycenaceae</taxon>
        <taxon>Mycena</taxon>
    </lineage>
</organism>
<feature type="compositionally biased region" description="Basic and acidic residues" evidence="1">
    <location>
        <begin position="145"/>
        <end position="167"/>
    </location>
</feature>
<accession>A0AAD2H4T8</accession>
<keyword evidence="3" id="KW-1185">Reference proteome</keyword>
<protein>
    <submittedName>
        <fullName evidence="2">Uncharacterized protein</fullName>
    </submittedName>
</protein>
<dbReference type="Proteomes" id="UP001295794">
    <property type="component" value="Unassembled WGS sequence"/>
</dbReference>
<name>A0AAD2H4T8_9AGAR</name>